<proteinExistence type="predicted"/>
<reference evidence="3" key="2">
    <citation type="submission" date="2015-01" db="EMBL/GenBank/DDBJ databases">
        <title>Evolutionary Origins and Diversification of the Mycorrhizal Mutualists.</title>
        <authorList>
            <consortium name="DOE Joint Genome Institute"/>
            <consortium name="Mycorrhizal Genomics Consortium"/>
            <person name="Kohler A."/>
            <person name="Kuo A."/>
            <person name="Nagy L.G."/>
            <person name="Floudas D."/>
            <person name="Copeland A."/>
            <person name="Barry K.W."/>
            <person name="Cichocki N."/>
            <person name="Veneault-Fourrey C."/>
            <person name="LaButti K."/>
            <person name="Lindquist E.A."/>
            <person name="Lipzen A."/>
            <person name="Lundell T."/>
            <person name="Morin E."/>
            <person name="Murat C."/>
            <person name="Riley R."/>
            <person name="Ohm R."/>
            <person name="Sun H."/>
            <person name="Tunlid A."/>
            <person name="Henrissat B."/>
            <person name="Grigoriev I.V."/>
            <person name="Hibbett D.S."/>
            <person name="Martin F."/>
        </authorList>
    </citation>
    <scope>NUCLEOTIDE SEQUENCE [LARGE SCALE GENOMIC DNA]</scope>
    <source>
        <strain evidence="3">MAFF 305830</strain>
    </source>
</reference>
<protein>
    <submittedName>
        <fullName evidence="2">Uncharacterized protein</fullName>
    </submittedName>
</protein>
<evidence type="ECO:0000256" key="1">
    <source>
        <dbReference type="SAM" id="MobiDB-lite"/>
    </source>
</evidence>
<dbReference type="HOGENOM" id="CLU_2051092_0_0_1"/>
<dbReference type="OrthoDB" id="10261408at2759"/>
<feature type="compositionally biased region" description="Polar residues" evidence="1">
    <location>
        <begin position="92"/>
        <end position="109"/>
    </location>
</feature>
<reference evidence="2 3" key="1">
    <citation type="submission" date="2014-04" db="EMBL/GenBank/DDBJ databases">
        <authorList>
            <consortium name="DOE Joint Genome Institute"/>
            <person name="Kuo A."/>
            <person name="Zuccaro A."/>
            <person name="Kohler A."/>
            <person name="Nagy L.G."/>
            <person name="Floudas D."/>
            <person name="Copeland A."/>
            <person name="Barry K.W."/>
            <person name="Cichocki N."/>
            <person name="Veneault-Fourrey C."/>
            <person name="LaButti K."/>
            <person name="Lindquist E.A."/>
            <person name="Lipzen A."/>
            <person name="Lundell T."/>
            <person name="Morin E."/>
            <person name="Murat C."/>
            <person name="Sun H."/>
            <person name="Tunlid A."/>
            <person name="Henrissat B."/>
            <person name="Grigoriev I.V."/>
            <person name="Hibbett D.S."/>
            <person name="Martin F."/>
            <person name="Nordberg H.P."/>
            <person name="Cantor M.N."/>
            <person name="Hua S.X."/>
        </authorList>
    </citation>
    <scope>NUCLEOTIDE SEQUENCE [LARGE SCALE GENOMIC DNA]</scope>
    <source>
        <strain evidence="2 3">MAFF 305830</strain>
    </source>
</reference>
<dbReference type="AlphaFoldDB" id="A0A0C3B417"/>
<evidence type="ECO:0000313" key="3">
    <source>
        <dbReference type="Proteomes" id="UP000054097"/>
    </source>
</evidence>
<keyword evidence="3" id="KW-1185">Reference proteome</keyword>
<dbReference type="Proteomes" id="UP000054097">
    <property type="component" value="Unassembled WGS sequence"/>
</dbReference>
<gene>
    <name evidence="2" type="ORF">M408DRAFT_21574</name>
</gene>
<sequence length="120" mass="13205">MSDVKVASKAASSQGLSFWWPIHQIKFGITLWRSNPSMTLALEQSLELLPASDFMIKMWPSNEHLLEHNRTLNELVGCCMAAGVHVPARFTPSGSRNSLITSNQRTKAASPSDIPMAPLD</sequence>
<organism evidence="2 3">
    <name type="scientific">Serendipita vermifera MAFF 305830</name>
    <dbReference type="NCBI Taxonomy" id="933852"/>
    <lineage>
        <taxon>Eukaryota</taxon>
        <taxon>Fungi</taxon>
        <taxon>Dikarya</taxon>
        <taxon>Basidiomycota</taxon>
        <taxon>Agaricomycotina</taxon>
        <taxon>Agaricomycetes</taxon>
        <taxon>Sebacinales</taxon>
        <taxon>Serendipitaceae</taxon>
        <taxon>Serendipita</taxon>
    </lineage>
</organism>
<dbReference type="EMBL" id="KN824282">
    <property type="protein sequence ID" value="KIM31555.1"/>
    <property type="molecule type" value="Genomic_DNA"/>
</dbReference>
<feature type="region of interest" description="Disordered" evidence="1">
    <location>
        <begin position="91"/>
        <end position="120"/>
    </location>
</feature>
<name>A0A0C3B417_SERVB</name>
<accession>A0A0C3B417</accession>
<evidence type="ECO:0000313" key="2">
    <source>
        <dbReference type="EMBL" id="KIM31555.1"/>
    </source>
</evidence>